<sequence>MTDFEDAESLTPDRAEVRNTMLAAFGPVLKGSELVRALGFDSIEALRQARRQKRVGVPVFLAPARRGLFAYTCDVADWLHDLRTRAKGGEP</sequence>
<protein>
    <submittedName>
        <fullName evidence="1">DNA, contig: SP655</fullName>
    </submittedName>
</protein>
<gene>
    <name evidence="1" type="ORF">SP6_55_00070</name>
</gene>
<name>A0A0C9N775_SPHPI</name>
<comment type="caution">
    <text evidence="1">The sequence shown here is derived from an EMBL/GenBank/DDBJ whole genome shotgun (WGS) entry which is preliminary data.</text>
</comment>
<proteinExistence type="predicted"/>
<dbReference type="EMBL" id="BBJS01000055">
    <property type="protein sequence ID" value="GAN15289.1"/>
    <property type="molecule type" value="Genomic_DNA"/>
</dbReference>
<dbReference type="GeneID" id="78527531"/>
<dbReference type="AlphaFoldDB" id="A0A0C9N775"/>
<reference evidence="1 2" key="1">
    <citation type="submission" date="2014-08" db="EMBL/GenBank/DDBJ databases">
        <title>Whole genome shotgun sequence of Sphingomonas paucimobilis NBRC 13935.</title>
        <authorList>
            <person name="Hosoyama A."/>
            <person name="Hashimoto M."/>
            <person name="Hosoyama Y."/>
            <person name="Noguchi M."/>
            <person name="Uohara A."/>
            <person name="Ohji S."/>
            <person name="Katano-Makiyama Y."/>
            <person name="Ichikawa N."/>
            <person name="Kimura A."/>
            <person name="Yamazoe A."/>
            <person name="Fujita N."/>
        </authorList>
    </citation>
    <scope>NUCLEOTIDE SEQUENCE [LARGE SCALE GENOMIC DNA]</scope>
    <source>
        <strain evidence="1 2">NBRC 13935</strain>
    </source>
</reference>
<accession>A0A0C9N775</accession>
<dbReference type="RefSeq" id="WP_197913063.1">
    <property type="nucleotide sequence ID" value="NZ_BBJS01000055.1"/>
</dbReference>
<keyword evidence="2" id="KW-1185">Reference proteome</keyword>
<evidence type="ECO:0000313" key="1">
    <source>
        <dbReference type="EMBL" id="GAN15289.1"/>
    </source>
</evidence>
<evidence type="ECO:0000313" key="2">
    <source>
        <dbReference type="Proteomes" id="UP000032025"/>
    </source>
</evidence>
<dbReference type="Proteomes" id="UP000032025">
    <property type="component" value="Unassembled WGS sequence"/>
</dbReference>
<organism evidence="1 2">
    <name type="scientific">Sphingomonas paucimobilis NBRC 13935</name>
    <dbReference type="NCBI Taxonomy" id="1219050"/>
    <lineage>
        <taxon>Bacteria</taxon>
        <taxon>Pseudomonadati</taxon>
        <taxon>Pseudomonadota</taxon>
        <taxon>Alphaproteobacteria</taxon>
        <taxon>Sphingomonadales</taxon>
        <taxon>Sphingomonadaceae</taxon>
        <taxon>Sphingomonas</taxon>
    </lineage>
</organism>